<dbReference type="InterPro" id="IPR010930">
    <property type="entry name" value="Flg_bb/hook_C_dom"/>
</dbReference>
<dbReference type="AlphaFoldDB" id="B6IXS7"/>
<dbReference type="KEGG" id="rce:RC1_3758"/>
<dbReference type="PANTHER" id="PTHR30435:SF1">
    <property type="entry name" value="FLAGELLAR HOOK PROTEIN FLGE"/>
    <property type="match status" value="1"/>
</dbReference>
<dbReference type="eggNOG" id="COG1749">
    <property type="taxonomic scope" value="Bacteria"/>
</dbReference>
<gene>
    <name evidence="8" type="primary">flgE</name>
    <name evidence="8" type="ordered locus">RC1_3758</name>
</gene>
<evidence type="ECO:0000256" key="1">
    <source>
        <dbReference type="ARBA" id="ARBA00004117"/>
    </source>
</evidence>
<sequence length="655" mass="68765">MSVFGAMTTAVGGLTAQSRSLGHISDNIANSQTIGYKRVETSFQNLITQSNSSVHSPGGVRARPSYTNNIQGNVSQTQFATNMAISGSGFFQVSRGEEVSGTVNFQSQAYFTRAGDFSLDKNGYLRNSAGYYLNGWGLRSGTNVVERGTPQPIRVQQLIDNPTATTNINLTANLPLTPNPEQPLPTSEINIIDRNGETRTVNLNWRKQGDNNWRLDVEAPGSSLQPVGDLLSTGNPQSIGPEVQIIPSTTPVQQVSTASFSAATPTTGTDYSITINNKTFTYKAQSYDTNASVAGQLVNQIYADGSFTNYTFAIDPATSAITVTGPTEGTQFTFKASYDAAAATPTTAGVPGVKQQVFLPLSGIAGDVGDEFTIPFGGGTESVSYLTDGTEPDLKTIATKLASKINSNNDSPYTATVSGAGLMLTRKDFTAPVAANNGMGAYTTTGGQTPAHVSVQFGEGGVLKSLTSTNVGSGNAQVSATQAEGDDAFITFTVDYGNGPQEIRLNIGKFGSSVNGLTQFAGENIETFNLTQDGFTRGAFRDLTILASGEVVANYDNGRSRVLAQIPIFQVSNPNGMQKTDGNAYVATTDSGAVRASGAGENGAGNLVVSSIEGSNVDIADEFTKLIVTQRAYSANTRVVTSANDMLVEVLNLGR</sequence>
<comment type="subcellular location">
    <subcellularLocation>
        <location evidence="1 4">Bacterial flagellum basal body</location>
    </subcellularLocation>
</comment>
<protein>
    <recommendedName>
        <fullName evidence="4">Flagellar hook protein FlgE</fullName>
    </recommendedName>
</protein>
<dbReference type="GO" id="GO:0005829">
    <property type="term" value="C:cytosol"/>
    <property type="evidence" value="ECO:0007669"/>
    <property type="project" value="TreeGrafter"/>
</dbReference>
<keyword evidence="8" id="KW-0969">Cilium</keyword>
<organism evidence="8 9">
    <name type="scientific">Rhodospirillum centenum (strain ATCC 51521 / SW)</name>
    <dbReference type="NCBI Taxonomy" id="414684"/>
    <lineage>
        <taxon>Bacteria</taxon>
        <taxon>Pseudomonadati</taxon>
        <taxon>Pseudomonadota</taxon>
        <taxon>Alphaproteobacteria</taxon>
        <taxon>Rhodospirillales</taxon>
        <taxon>Rhodospirillaceae</taxon>
        <taxon>Rhodospirillum</taxon>
    </lineage>
</organism>
<dbReference type="PANTHER" id="PTHR30435">
    <property type="entry name" value="FLAGELLAR PROTEIN"/>
    <property type="match status" value="1"/>
</dbReference>
<proteinExistence type="inferred from homology"/>
<dbReference type="HOGENOM" id="CLU_013687_2_3_5"/>
<keyword evidence="8" id="KW-0282">Flagellum</keyword>
<accession>B6IXS7</accession>
<dbReference type="Pfam" id="PF22692">
    <property type="entry name" value="LlgE_F_G_D1"/>
    <property type="match status" value="1"/>
</dbReference>
<evidence type="ECO:0000313" key="9">
    <source>
        <dbReference type="Proteomes" id="UP000001591"/>
    </source>
</evidence>
<dbReference type="STRING" id="414684.RC1_3758"/>
<feature type="domain" description="Flagellar basal-body/hook protein C-terminal" evidence="6">
    <location>
        <begin position="611"/>
        <end position="653"/>
    </location>
</feature>
<comment type="function">
    <text evidence="4">A flexible structure which links the flagellar filament to the drive apparatus in the basal body.</text>
</comment>
<feature type="domain" description="Flagellar hook protein FlgE/F/G-like D1" evidence="7">
    <location>
        <begin position="84"/>
        <end position="158"/>
    </location>
</feature>
<evidence type="ECO:0000259" key="7">
    <source>
        <dbReference type="Pfam" id="PF22692"/>
    </source>
</evidence>
<dbReference type="Proteomes" id="UP000001591">
    <property type="component" value="Chromosome"/>
</dbReference>
<dbReference type="Pfam" id="PF06429">
    <property type="entry name" value="Flg_bbr_C"/>
    <property type="match status" value="1"/>
</dbReference>
<evidence type="ECO:0000313" key="8">
    <source>
        <dbReference type="EMBL" id="ACJ01101.1"/>
    </source>
</evidence>
<evidence type="ECO:0000256" key="2">
    <source>
        <dbReference type="ARBA" id="ARBA00009677"/>
    </source>
</evidence>
<reference evidence="8 9" key="1">
    <citation type="journal article" date="2010" name="BMC Genomics">
        <title>Metabolic flexibility revealed in the genome of the cyst-forming alpha-1 proteobacterium Rhodospirillum centenum.</title>
        <authorList>
            <person name="Lu Y.K."/>
            <person name="Marden J."/>
            <person name="Han M."/>
            <person name="Swingley W.D."/>
            <person name="Mastrian S.D."/>
            <person name="Chowdhury S.R."/>
            <person name="Hao J."/>
            <person name="Helmy T."/>
            <person name="Kim S."/>
            <person name="Kurdoglu A.A."/>
            <person name="Matthies H.J."/>
            <person name="Rollo D."/>
            <person name="Stothard P."/>
            <person name="Blankenship R.E."/>
            <person name="Bauer C.E."/>
            <person name="Touchman J.W."/>
        </authorList>
    </citation>
    <scope>NUCLEOTIDE SEQUENCE [LARGE SCALE GENOMIC DNA]</scope>
    <source>
        <strain evidence="9">ATCC 51521 / SW</strain>
    </source>
</reference>
<dbReference type="EMBL" id="CP000613">
    <property type="protein sequence ID" value="ACJ01101.1"/>
    <property type="molecule type" value="Genomic_DNA"/>
</dbReference>
<dbReference type="GO" id="GO:0071978">
    <property type="term" value="P:bacterial-type flagellum-dependent swarming motility"/>
    <property type="evidence" value="ECO:0007669"/>
    <property type="project" value="TreeGrafter"/>
</dbReference>
<dbReference type="GO" id="GO:0009425">
    <property type="term" value="C:bacterial-type flagellum basal body"/>
    <property type="evidence" value="ECO:0007669"/>
    <property type="project" value="UniProtKB-SubCell"/>
</dbReference>
<dbReference type="InterPro" id="IPR001444">
    <property type="entry name" value="Flag_bb_rod_N"/>
</dbReference>
<dbReference type="NCBIfam" id="TIGR03506">
    <property type="entry name" value="FlgEFG_subfam"/>
    <property type="match status" value="2"/>
</dbReference>
<keyword evidence="3 4" id="KW-0975">Bacterial flagellum</keyword>
<dbReference type="GO" id="GO:0009424">
    <property type="term" value="C:bacterial-type flagellum hook"/>
    <property type="evidence" value="ECO:0007669"/>
    <property type="project" value="TreeGrafter"/>
</dbReference>
<dbReference type="OrthoDB" id="8372879at2"/>
<dbReference type="SUPFAM" id="SSF117143">
    <property type="entry name" value="Flagellar hook protein flgE"/>
    <property type="match status" value="1"/>
</dbReference>
<comment type="similarity">
    <text evidence="2 4">Belongs to the flagella basal body rod proteins family.</text>
</comment>
<evidence type="ECO:0000256" key="3">
    <source>
        <dbReference type="ARBA" id="ARBA00023143"/>
    </source>
</evidence>
<dbReference type="InterPro" id="IPR020013">
    <property type="entry name" value="Flagellar_FlgE/F/G"/>
</dbReference>
<feature type="domain" description="Flagellar basal body rod protein N-terminal" evidence="5">
    <location>
        <begin position="7"/>
        <end position="37"/>
    </location>
</feature>
<name>B6IXS7_RHOCS</name>
<dbReference type="InterPro" id="IPR037925">
    <property type="entry name" value="FlgE/F/G-like"/>
</dbReference>
<dbReference type="InterPro" id="IPR053967">
    <property type="entry name" value="LlgE_F_G-like_D1"/>
</dbReference>
<dbReference type="Pfam" id="PF00460">
    <property type="entry name" value="Flg_bb_rod"/>
    <property type="match status" value="1"/>
</dbReference>
<evidence type="ECO:0000256" key="4">
    <source>
        <dbReference type="RuleBase" id="RU362116"/>
    </source>
</evidence>
<evidence type="ECO:0000259" key="5">
    <source>
        <dbReference type="Pfam" id="PF00460"/>
    </source>
</evidence>
<keyword evidence="9" id="KW-1185">Reference proteome</keyword>
<evidence type="ECO:0000259" key="6">
    <source>
        <dbReference type="Pfam" id="PF06429"/>
    </source>
</evidence>
<keyword evidence="8" id="KW-0966">Cell projection</keyword>